<feature type="non-terminal residue" evidence="1">
    <location>
        <position position="1"/>
    </location>
</feature>
<keyword evidence="2" id="KW-1185">Reference proteome</keyword>
<gene>
    <name evidence="1" type="ORF">RFULGI_LOCUS14988</name>
</gene>
<feature type="non-terminal residue" evidence="1">
    <location>
        <position position="145"/>
    </location>
</feature>
<proteinExistence type="predicted"/>
<evidence type="ECO:0000313" key="1">
    <source>
        <dbReference type="EMBL" id="CAG8769997.1"/>
    </source>
</evidence>
<reference evidence="1" key="1">
    <citation type="submission" date="2021-06" db="EMBL/GenBank/DDBJ databases">
        <authorList>
            <person name="Kallberg Y."/>
            <person name="Tangrot J."/>
            <person name="Rosling A."/>
        </authorList>
    </citation>
    <scope>NUCLEOTIDE SEQUENCE</scope>
    <source>
        <strain evidence="1">IN212</strain>
    </source>
</reference>
<evidence type="ECO:0000313" key="2">
    <source>
        <dbReference type="Proteomes" id="UP000789396"/>
    </source>
</evidence>
<dbReference type="AlphaFoldDB" id="A0A9N9JCV0"/>
<dbReference type="OrthoDB" id="2389889at2759"/>
<comment type="caution">
    <text evidence="1">The sequence shown here is derived from an EMBL/GenBank/DDBJ whole genome shotgun (WGS) entry which is preliminary data.</text>
</comment>
<accession>A0A9N9JCV0</accession>
<sequence>GIEDNPWIPKNELKNIIGRAIAFAKKHSSHKKALSDILVEVSFKISWANKTPILNDDYAGSGAVKINEEGPNRIQKNINALKGKLTNGSALLKKNMAVLYEKLLLGVNRISISQLNWKEPLASQVISDHSDLVRQLPDRQKELFM</sequence>
<organism evidence="1 2">
    <name type="scientific">Racocetra fulgida</name>
    <dbReference type="NCBI Taxonomy" id="60492"/>
    <lineage>
        <taxon>Eukaryota</taxon>
        <taxon>Fungi</taxon>
        <taxon>Fungi incertae sedis</taxon>
        <taxon>Mucoromycota</taxon>
        <taxon>Glomeromycotina</taxon>
        <taxon>Glomeromycetes</taxon>
        <taxon>Diversisporales</taxon>
        <taxon>Gigasporaceae</taxon>
        <taxon>Racocetra</taxon>
    </lineage>
</organism>
<protein>
    <submittedName>
        <fullName evidence="1">10751_t:CDS:1</fullName>
    </submittedName>
</protein>
<dbReference type="Proteomes" id="UP000789396">
    <property type="component" value="Unassembled WGS sequence"/>
</dbReference>
<dbReference type="EMBL" id="CAJVPZ010045866">
    <property type="protein sequence ID" value="CAG8769997.1"/>
    <property type="molecule type" value="Genomic_DNA"/>
</dbReference>
<name>A0A9N9JCV0_9GLOM</name>